<evidence type="ECO:0008006" key="4">
    <source>
        <dbReference type="Google" id="ProtNLM"/>
    </source>
</evidence>
<name>A0AAX1N739_9BACT</name>
<keyword evidence="3" id="KW-1185">Reference proteome</keyword>
<keyword evidence="1" id="KW-0145">Chemotaxis</keyword>
<dbReference type="AlphaFoldDB" id="A0AAX1N739"/>
<gene>
    <name evidence="2" type="ORF">KMW28_18475</name>
</gene>
<organism evidence="2 3">
    <name type="scientific">Flammeovirga yaeyamensis</name>
    <dbReference type="NCBI Taxonomy" id="367791"/>
    <lineage>
        <taxon>Bacteria</taxon>
        <taxon>Pseudomonadati</taxon>
        <taxon>Bacteroidota</taxon>
        <taxon>Cytophagia</taxon>
        <taxon>Cytophagales</taxon>
        <taxon>Flammeovirgaceae</taxon>
        <taxon>Flammeovirga</taxon>
    </lineage>
</organism>
<reference evidence="2 3" key="1">
    <citation type="submission" date="2021-05" db="EMBL/GenBank/DDBJ databases">
        <title>Comparative genomic studies on the polysaccharide-degrading batcterial strains of the Flammeovirga genus.</title>
        <authorList>
            <person name="Zewei F."/>
            <person name="Zheng Z."/>
            <person name="Yu L."/>
            <person name="Ruyue G."/>
            <person name="Yanhong M."/>
            <person name="Yuanyuan C."/>
            <person name="Jingyan G."/>
            <person name="Wenjun H."/>
        </authorList>
    </citation>
    <scope>NUCLEOTIDE SEQUENCE [LARGE SCALE GENOMIC DNA]</scope>
    <source>
        <strain evidence="2 3">NBRC:100898</strain>
    </source>
</reference>
<dbReference type="GO" id="GO:0006935">
    <property type="term" value="P:chemotaxis"/>
    <property type="evidence" value="ECO:0007669"/>
    <property type="project" value="UniProtKB-KW"/>
</dbReference>
<dbReference type="EMBL" id="CP076132">
    <property type="protein sequence ID" value="QWG01613.1"/>
    <property type="molecule type" value="Genomic_DNA"/>
</dbReference>
<dbReference type="KEGG" id="fya:KMW28_18475"/>
<dbReference type="Proteomes" id="UP000678679">
    <property type="component" value="Chromosome 1"/>
</dbReference>
<dbReference type="Gene3D" id="3.40.1550.10">
    <property type="entry name" value="CheC-like"/>
    <property type="match status" value="1"/>
</dbReference>
<protein>
    <recommendedName>
        <fullName evidence="4">Chemotaxis protein CheC</fullName>
    </recommendedName>
</protein>
<dbReference type="InterPro" id="IPR028976">
    <property type="entry name" value="CheC-like_sf"/>
</dbReference>
<accession>A0AAX1N739</accession>
<evidence type="ECO:0000313" key="3">
    <source>
        <dbReference type="Proteomes" id="UP000678679"/>
    </source>
</evidence>
<dbReference type="SUPFAM" id="SSF103039">
    <property type="entry name" value="CheC-like"/>
    <property type="match status" value="1"/>
</dbReference>
<dbReference type="RefSeq" id="WP_169666798.1">
    <property type="nucleotide sequence ID" value="NZ_CP076132.1"/>
</dbReference>
<evidence type="ECO:0000256" key="1">
    <source>
        <dbReference type="ARBA" id="ARBA00022500"/>
    </source>
</evidence>
<evidence type="ECO:0000313" key="2">
    <source>
        <dbReference type="EMBL" id="QWG01613.1"/>
    </source>
</evidence>
<proteinExistence type="predicted"/>
<sequence>MTQSQFSVENTYLINDITNIALGNVAQSLSTVMKDEIIIRNVQEVKSLDNDTLLGKENNGNVYVLTTNIIGDMNAHTMLLIHAEDEQGIIEKILPTSEWGKKEMREAMLMELDNILIAAFVTKLANLFNNKIYGHVPSIKEMNSSQFEEQIKQVEAETNISYALKAELAAFKSRVKLDLVCVFDESLVPTVNNFDIDKAFVGHQEETQQKDCGDSKKGFFKSIFG</sequence>